<dbReference type="Proteomes" id="UP001056855">
    <property type="component" value="Plasmid unnamed3"/>
</dbReference>
<dbReference type="EMBL" id="CP100358">
    <property type="protein sequence ID" value="UTF56004.1"/>
    <property type="molecule type" value="Genomic_DNA"/>
</dbReference>
<sequence>MTFEEITDLMVEPQDEDDVEAFAEYLHEQYEEAAADAGWQTQDGTSVPFDELPEENRETMLGLARRVSRRFLVVDLDDGAVGLKEDEDLEPDFDYEAGDGGDDEEGADG</sequence>
<proteinExistence type="predicted"/>
<dbReference type="KEGG" id="sawl:NGM29_20670"/>
<feature type="region of interest" description="Disordered" evidence="1">
    <location>
        <begin position="83"/>
        <end position="109"/>
    </location>
</feature>
<feature type="compositionally biased region" description="Acidic residues" evidence="1">
    <location>
        <begin position="85"/>
        <end position="109"/>
    </location>
</feature>
<keyword evidence="2" id="KW-0614">Plasmid</keyword>
<name>A0A9E7SVM1_9EURY</name>
<accession>A0A9E7SVM1</accession>
<organism evidence="2 3">
    <name type="scientific">Natronosalvus rutilus</name>
    <dbReference type="NCBI Taxonomy" id="2953753"/>
    <lineage>
        <taxon>Archaea</taxon>
        <taxon>Methanobacteriati</taxon>
        <taxon>Methanobacteriota</taxon>
        <taxon>Stenosarchaea group</taxon>
        <taxon>Halobacteria</taxon>
        <taxon>Halobacteriales</taxon>
        <taxon>Natrialbaceae</taxon>
        <taxon>Natronosalvus</taxon>
    </lineage>
</organism>
<evidence type="ECO:0000256" key="1">
    <source>
        <dbReference type="SAM" id="MobiDB-lite"/>
    </source>
</evidence>
<dbReference type="RefSeq" id="WP_254161590.1">
    <property type="nucleotide sequence ID" value="NZ_CP100358.1"/>
</dbReference>
<protein>
    <submittedName>
        <fullName evidence="2">Uncharacterized protein</fullName>
    </submittedName>
</protein>
<geneLocation type="plasmid" evidence="2 3">
    <name>unnamed3</name>
</geneLocation>
<keyword evidence="3" id="KW-1185">Reference proteome</keyword>
<gene>
    <name evidence="2" type="ORF">NGM29_20670</name>
</gene>
<dbReference type="AlphaFoldDB" id="A0A9E7SVM1"/>
<dbReference type="GeneID" id="73292514"/>
<evidence type="ECO:0000313" key="3">
    <source>
        <dbReference type="Proteomes" id="UP001056855"/>
    </source>
</evidence>
<reference evidence="2" key="1">
    <citation type="submission" date="2022-06" db="EMBL/GenBank/DDBJ databases">
        <title>Diverse halophilic archaea isolated from saline environments.</title>
        <authorList>
            <person name="Cui H.-L."/>
        </authorList>
    </citation>
    <scope>NUCLEOTIDE SEQUENCE</scope>
    <source>
        <strain evidence="2">WLHS1</strain>
        <plasmid evidence="2">unnamed3</plasmid>
    </source>
</reference>
<evidence type="ECO:0000313" key="2">
    <source>
        <dbReference type="EMBL" id="UTF56004.1"/>
    </source>
</evidence>